<evidence type="ECO:0000313" key="4">
    <source>
        <dbReference type="Proteomes" id="UP000042394"/>
    </source>
</evidence>
<feature type="compositionally biased region" description="Basic residues" evidence="1">
    <location>
        <begin position="1"/>
        <end position="12"/>
    </location>
</feature>
<keyword evidence="2" id="KW-0472">Membrane</keyword>
<feature type="compositionally biased region" description="Basic and acidic residues" evidence="1">
    <location>
        <begin position="55"/>
        <end position="67"/>
    </location>
</feature>
<dbReference type="EMBL" id="CQPD01000016">
    <property type="protein sequence ID" value="CNU11797.1"/>
    <property type="molecule type" value="Genomic_DNA"/>
</dbReference>
<proteinExistence type="predicted"/>
<feature type="region of interest" description="Disordered" evidence="1">
    <location>
        <begin position="1"/>
        <end position="24"/>
    </location>
</feature>
<keyword evidence="2" id="KW-0812">Transmembrane</keyword>
<reference evidence="3 4" key="1">
    <citation type="submission" date="2015-03" db="EMBL/GenBank/DDBJ databases">
        <authorList>
            <consortium name="Pathogen Informatics"/>
        </authorList>
    </citation>
    <scope>NUCLEOTIDE SEQUENCE [LARGE SCALE GENOMIC DNA]</scope>
    <source>
        <strain evidence="3 4">D4891</strain>
    </source>
</reference>
<evidence type="ECO:0000313" key="3">
    <source>
        <dbReference type="EMBL" id="CNU11797.1"/>
    </source>
</evidence>
<dbReference type="AlphaFoldDB" id="A0A655CGD1"/>
<dbReference type="Proteomes" id="UP000042394">
    <property type="component" value="Unassembled WGS sequence"/>
</dbReference>
<organism evidence="3 4">
    <name type="scientific">Salmonella enterica subsp. enterica serovar Bovismorbificans</name>
    <dbReference type="NCBI Taxonomy" id="58097"/>
    <lineage>
        <taxon>Bacteria</taxon>
        <taxon>Pseudomonadati</taxon>
        <taxon>Pseudomonadota</taxon>
        <taxon>Gammaproteobacteria</taxon>
        <taxon>Enterobacterales</taxon>
        <taxon>Enterobacteriaceae</taxon>
        <taxon>Salmonella</taxon>
    </lineage>
</organism>
<protein>
    <submittedName>
        <fullName evidence="3">Uncharacterized protein</fullName>
    </submittedName>
</protein>
<feature type="region of interest" description="Disordered" evidence="1">
    <location>
        <begin position="40"/>
        <end position="67"/>
    </location>
</feature>
<accession>A0A655CGD1</accession>
<feature type="transmembrane region" description="Helical" evidence="2">
    <location>
        <begin position="74"/>
        <end position="93"/>
    </location>
</feature>
<evidence type="ECO:0000256" key="2">
    <source>
        <dbReference type="SAM" id="Phobius"/>
    </source>
</evidence>
<keyword evidence="2" id="KW-1133">Transmembrane helix</keyword>
<name>A0A655CGD1_SALET</name>
<sequence length="126" mass="15111">MFIHARHQRIHRQQNADGQRDHRTSHKVDCLYHRMRRQAGPSFYSGEGGTDSLQEDQHDRHHNRQQRERQARQILLLFLFIVLLQRGIDFIGVQRARHEIRVAFIQPLRIEHNADHTGHRQRHPGQ</sequence>
<gene>
    <name evidence="3" type="ORF">ERS008207_01869</name>
</gene>
<evidence type="ECO:0000256" key="1">
    <source>
        <dbReference type="SAM" id="MobiDB-lite"/>
    </source>
</evidence>